<dbReference type="GO" id="GO:0005886">
    <property type="term" value="C:plasma membrane"/>
    <property type="evidence" value="ECO:0007669"/>
    <property type="project" value="UniProtKB-SubCell"/>
</dbReference>
<feature type="transmembrane region" description="Helical" evidence="7">
    <location>
        <begin position="269"/>
        <end position="291"/>
    </location>
</feature>
<dbReference type="InterPro" id="IPR035906">
    <property type="entry name" value="MetI-like_sf"/>
</dbReference>
<keyword evidence="2 7" id="KW-0813">Transport</keyword>
<feature type="transmembrane region" description="Helical" evidence="7">
    <location>
        <begin position="151"/>
        <end position="178"/>
    </location>
</feature>
<keyword evidence="4 7" id="KW-0812">Transmembrane</keyword>
<protein>
    <submittedName>
        <fullName evidence="10">ABC transporter permease</fullName>
    </submittedName>
</protein>
<evidence type="ECO:0000313" key="11">
    <source>
        <dbReference type="Proteomes" id="UP000824001"/>
    </source>
</evidence>
<reference evidence="10" key="1">
    <citation type="submission" date="2020-10" db="EMBL/GenBank/DDBJ databases">
        <authorList>
            <person name="Gilroy R."/>
        </authorList>
    </citation>
    <scope>NUCLEOTIDE SEQUENCE</scope>
    <source>
        <strain evidence="10">ChiHjej10B9-9673</strain>
    </source>
</reference>
<evidence type="ECO:0000256" key="7">
    <source>
        <dbReference type="RuleBase" id="RU363032"/>
    </source>
</evidence>
<comment type="similarity">
    <text evidence="7">Belongs to the binding-protein-dependent transport system permease family.</text>
</comment>
<dbReference type="InterPro" id="IPR025966">
    <property type="entry name" value="OppC_N"/>
</dbReference>
<evidence type="ECO:0000256" key="2">
    <source>
        <dbReference type="ARBA" id="ARBA00022448"/>
    </source>
</evidence>
<evidence type="ECO:0000256" key="1">
    <source>
        <dbReference type="ARBA" id="ARBA00004651"/>
    </source>
</evidence>
<sequence>MDMKMDRKTSEEAGSRKSVRRQRMELRLEGAKKFWKRFCKNKGAVTGLAVFAIIVLVALFAPLIAPYSPYDNTFALKEAPSMAHLFGTDELGRDVLSRTIYGARVSLIVGVAASLLSTVIGVVIGCIAGYSNRFTSSALLKVTESFQMLPMFFVGILLSAIFGPSLALIVMVIGFMGWPSCARVVRGEFLTLREQEFVTAARSIGCKKFSIMFQEIMPSVIPQIIVNASMRMATAIMMEATLNFFGCGDPVMVSWGKLLNDSRNFVRSIPWASIAPGLAVLITVLSINLLGDGLNDALNPKLRER</sequence>
<comment type="caution">
    <text evidence="10">The sequence shown here is derived from an EMBL/GenBank/DDBJ whole genome shotgun (WGS) entry which is preliminary data.</text>
</comment>
<evidence type="ECO:0000256" key="6">
    <source>
        <dbReference type="ARBA" id="ARBA00023136"/>
    </source>
</evidence>
<keyword evidence="3" id="KW-1003">Cell membrane</keyword>
<evidence type="ECO:0000256" key="3">
    <source>
        <dbReference type="ARBA" id="ARBA00022475"/>
    </source>
</evidence>
<dbReference type="Pfam" id="PF00528">
    <property type="entry name" value="BPD_transp_1"/>
    <property type="match status" value="1"/>
</dbReference>
<dbReference type="GO" id="GO:0055085">
    <property type="term" value="P:transmembrane transport"/>
    <property type="evidence" value="ECO:0007669"/>
    <property type="project" value="InterPro"/>
</dbReference>
<dbReference type="SUPFAM" id="SSF161098">
    <property type="entry name" value="MetI-like"/>
    <property type="match status" value="1"/>
</dbReference>
<dbReference type="PANTHER" id="PTHR43386:SF1">
    <property type="entry name" value="D,D-DIPEPTIDE TRANSPORT SYSTEM PERMEASE PROTEIN DDPC-RELATED"/>
    <property type="match status" value="1"/>
</dbReference>
<dbReference type="PROSITE" id="PS50928">
    <property type="entry name" value="ABC_TM1"/>
    <property type="match status" value="1"/>
</dbReference>
<proteinExistence type="inferred from homology"/>
<reference evidence="10" key="2">
    <citation type="journal article" date="2021" name="PeerJ">
        <title>Extensive microbial diversity within the chicken gut microbiome revealed by metagenomics and culture.</title>
        <authorList>
            <person name="Gilroy R."/>
            <person name="Ravi A."/>
            <person name="Getino M."/>
            <person name="Pursley I."/>
            <person name="Horton D.L."/>
            <person name="Alikhan N.F."/>
            <person name="Baker D."/>
            <person name="Gharbi K."/>
            <person name="Hall N."/>
            <person name="Watson M."/>
            <person name="Adriaenssens E.M."/>
            <person name="Foster-Nyarko E."/>
            <person name="Jarju S."/>
            <person name="Secka A."/>
            <person name="Antonio M."/>
            <person name="Oren A."/>
            <person name="Chaudhuri R.R."/>
            <person name="La Ragione R."/>
            <person name="Hildebrand F."/>
            <person name="Pallen M.J."/>
        </authorList>
    </citation>
    <scope>NUCLEOTIDE SEQUENCE</scope>
    <source>
        <strain evidence="10">ChiHjej10B9-9673</strain>
    </source>
</reference>
<dbReference type="AlphaFoldDB" id="A0A9D1JUG8"/>
<keyword evidence="6 7" id="KW-0472">Membrane</keyword>
<evidence type="ECO:0000256" key="5">
    <source>
        <dbReference type="ARBA" id="ARBA00022989"/>
    </source>
</evidence>
<dbReference type="Proteomes" id="UP000824001">
    <property type="component" value="Unassembled WGS sequence"/>
</dbReference>
<dbReference type="Gene3D" id="1.10.3720.10">
    <property type="entry name" value="MetI-like"/>
    <property type="match status" value="1"/>
</dbReference>
<feature type="compositionally biased region" description="Basic and acidic residues" evidence="8">
    <location>
        <begin position="1"/>
        <end position="15"/>
    </location>
</feature>
<dbReference type="InterPro" id="IPR000515">
    <property type="entry name" value="MetI-like"/>
</dbReference>
<dbReference type="PANTHER" id="PTHR43386">
    <property type="entry name" value="OLIGOPEPTIDE TRANSPORT SYSTEM PERMEASE PROTEIN APPC"/>
    <property type="match status" value="1"/>
</dbReference>
<feature type="transmembrane region" description="Helical" evidence="7">
    <location>
        <begin position="43"/>
        <end position="65"/>
    </location>
</feature>
<comment type="subcellular location">
    <subcellularLocation>
        <location evidence="1 7">Cell membrane</location>
        <topology evidence="1 7">Multi-pass membrane protein</topology>
    </subcellularLocation>
</comment>
<organism evidence="10 11">
    <name type="scientific">Candidatus Scatomorpha merdipullorum</name>
    <dbReference type="NCBI Taxonomy" id="2840927"/>
    <lineage>
        <taxon>Bacteria</taxon>
        <taxon>Bacillati</taxon>
        <taxon>Bacillota</taxon>
        <taxon>Clostridia</taxon>
        <taxon>Eubacteriales</taxon>
        <taxon>Candidatus Scatomorpha</taxon>
    </lineage>
</organism>
<dbReference type="EMBL" id="DVJK01000079">
    <property type="protein sequence ID" value="HIS66490.1"/>
    <property type="molecule type" value="Genomic_DNA"/>
</dbReference>
<feature type="transmembrane region" description="Helical" evidence="7">
    <location>
        <begin position="105"/>
        <end position="130"/>
    </location>
</feature>
<evidence type="ECO:0000313" key="10">
    <source>
        <dbReference type="EMBL" id="HIS66490.1"/>
    </source>
</evidence>
<evidence type="ECO:0000256" key="8">
    <source>
        <dbReference type="SAM" id="MobiDB-lite"/>
    </source>
</evidence>
<dbReference type="InterPro" id="IPR050366">
    <property type="entry name" value="BP-dependent_transpt_permease"/>
</dbReference>
<name>A0A9D1JUG8_9FIRM</name>
<evidence type="ECO:0000259" key="9">
    <source>
        <dbReference type="PROSITE" id="PS50928"/>
    </source>
</evidence>
<feature type="region of interest" description="Disordered" evidence="8">
    <location>
        <begin position="1"/>
        <end position="21"/>
    </location>
</feature>
<feature type="domain" description="ABC transmembrane type-1" evidence="9">
    <location>
        <begin position="103"/>
        <end position="291"/>
    </location>
</feature>
<dbReference type="Pfam" id="PF12911">
    <property type="entry name" value="OppC_N"/>
    <property type="match status" value="1"/>
</dbReference>
<accession>A0A9D1JUG8</accession>
<keyword evidence="5 7" id="KW-1133">Transmembrane helix</keyword>
<dbReference type="CDD" id="cd06261">
    <property type="entry name" value="TM_PBP2"/>
    <property type="match status" value="1"/>
</dbReference>
<gene>
    <name evidence="10" type="ORF">IAC18_02885</name>
</gene>
<evidence type="ECO:0000256" key="4">
    <source>
        <dbReference type="ARBA" id="ARBA00022692"/>
    </source>
</evidence>